<dbReference type="InterPro" id="IPR011579">
    <property type="entry name" value="ATPase_dom"/>
</dbReference>
<feature type="non-terminal residue" evidence="2">
    <location>
        <position position="65"/>
    </location>
</feature>
<proteinExistence type="predicted"/>
<evidence type="ECO:0000259" key="1">
    <source>
        <dbReference type="Pfam" id="PF01637"/>
    </source>
</evidence>
<dbReference type="RefSeq" id="WP_213349837.1">
    <property type="nucleotide sequence ID" value="NZ_JAEDAM010000088.1"/>
</dbReference>
<evidence type="ECO:0000313" key="2">
    <source>
        <dbReference type="EMBL" id="MBS8122407.1"/>
    </source>
</evidence>
<sequence length="65" mass="7920">MKFYNREKEIKVLSQKITSNNFEFIYLLGKRRVGKTELITHLNNNILQKDFYYIFVEKSDLKVFL</sequence>
<dbReference type="PANTHER" id="PTHR34704">
    <property type="entry name" value="ATPASE"/>
    <property type="match status" value="1"/>
</dbReference>
<protein>
    <submittedName>
        <fullName evidence="2">ATPase, archaeal AAA+ ATPase superfamily</fullName>
    </submittedName>
</protein>
<evidence type="ECO:0000313" key="3">
    <source>
        <dbReference type="Proteomes" id="UP000680365"/>
    </source>
</evidence>
<dbReference type="Proteomes" id="UP000680365">
    <property type="component" value="Unassembled WGS sequence"/>
</dbReference>
<comment type="caution">
    <text evidence="2">The sequence shown here is derived from an EMBL/GenBank/DDBJ whole genome shotgun (WGS) entry which is preliminary data.</text>
</comment>
<dbReference type="Gene3D" id="3.40.50.300">
    <property type="entry name" value="P-loop containing nucleotide triphosphate hydrolases"/>
    <property type="match status" value="1"/>
</dbReference>
<accession>A0ABS5QML5</accession>
<feature type="domain" description="ATPase" evidence="1">
    <location>
        <begin position="3"/>
        <end position="57"/>
    </location>
</feature>
<organism evidence="2 3">
    <name type="scientific">Candidatus Vampirococcus lugosii</name>
    <dbReference type="NCBI Taxonomy" id="2789015"/>
    <lineage>
        <taxon>Bacteria</taxon>
        <taxon>Candidatus Absconditibacteriota</taxon>
        <taxon>Vampirococcus</taxon>
    </lineage>
</organism>
<name>A0ABS5QML5_9BACT</name>
<dbReference type="PANTHER" id="PTHR34704:SF1">
    <property type="entry name" value="ATPASE"/>
    <property type="match status" value="1"/>
</dbReference>
<dbReference type="EMBL" id="JAEDAM010000088">
    <property type="protein sequence ID" value="MBS8122407.1"/>
    <property type="molecule type" value="Genomic_DNA"/>
</dbReference>
<reference evidence="2 3" key="1">
    <citation type="journal article" date="2021" name="Nat. Commun.">
        <title>Reductive evolution and unique predatory mode in the CPR bacterium Vampirococcus lugosii.</title>
        <authorList>
            <person name="Moreira D."/>
            <person name="Zivanovic Y."/>
            <person name="Lopez-Archilla A.I."/>
            <person name="Iniesto M."/>
            <person name="Lopez-Garcia P."/>
        </authorList>
    </citation>
    <scope>NUCLEOTIDE SEQUENCE [LARGE SCALE GENOMIC DNA]</scope>
    <source>
        <strain evidence="2">Chiprana</strain>
    </source>
</reference>
<dbReference type="InterPro" id="IPR027417">
    <property type="entry name" value="P-loop_NTPase"/>
</dbReference>
<dbReference type="SUPFAM" id="SSF52540">
    <property type="entry name" value="P-loop containing nucleoside triphosphate hydrolases"/>
    <property type="match status" value="1"/>
</dbReference>
<dbReference type="Pfam" id="PF01637">
    <property type="entry name" value="ATPase_2"/>
    <property type="match status" value="1"/>
</dbReference>
<keyword evidence="3" id="KW-1185">Reference proteome</keyword>
<gene>
    <name evidence="2" type="ORF">VAMP_428n43</name>
</gene>